<keyword evidence="2" id="KW-1185">Reference proteome</keyword>
<name>A0AAN9CFW6_9TELE</name>
<dbReference type="AlphaFoldDB" id="A0AAN9CFW6"/>
<reference evidence="1 2" key="1">
    <citation type="submission" date="2024-02" db="EMBL/GenBank/DDBJ databases">
        <title>Chromosome-level genome assembly of the Eurasian Minnow (Phoxinus phoxinus).</title>
        <authorList>
            <person name="Oriowo T.O."/>
            <person name="Martin S."/>
            <person name="Stange M."/>
            <person name="Chrysostomakis Y."/>
            <person name="Brown T."/>
            <person name="Winkler S."/>
            <person name="Kukowka S."/>
            <person name="Myers E.W."/>
            <person name="Bohne A."/>
        </authorList>
    </citation>
    <scope>NUCLEOTIDE SEQUENCE [LARGE SCALE GENOMIC DNA]</scope>
    <source>
        <strain evidence="1">ZFMK-TIS-60720</strain>
        <tissue evidence="1">Whole Organism</tissue>
    </source>
</reference>
<dbReference type="Proteomes" id="UP001364617">
    <property type="component" value="Unassembled WGS sequence"/>
</dbReference>
<evidence type="ECO:0000313" key="2">
    <source>
        <dbReference type="Proteomes" id="UP001364617"/>
    </source>
</evidence>
<dbReference type="EMBL" id="JAYKXH010000019">
    <property type="protein sequence ID" value="KAK7134285.1"/>
    <property type="molecule type" value="Genomic_DNA"/>
</dbReference>
<evidence type="ECO:0000313" key="1">
    <source>
        <dbReference type="EMBL" id="KAK7134285.1"/>
    </source>
</evidence>
<gene>
    <name evidence="1" type="ORF">R3I93_017638</name>
</gene>
<organism evidence="1 2">
    <name type="scientific">Phoxinus phoxinus</name>
    <name type="common">Eurasian minnow</name>
    <dbReference type="NCBI Taxonomy" id="58324"/>
    <lineage>
        <taxon>Eukaryota</taxon>
        <taxon>Metazoa</taxon>
        <taxon>Chordata</taxon>
        <taxon>Craniata</taxon>
        <taxon>Vertebrata</taxon>
        <taxon>Euteleostomi</taxon>
        <taxon>Actinopterygii</taxon>
        <taxon>Neopterygii</taxon>
        <taxon>Teleostei</taxon>
        <taxon>Ostariophysi</taxon>
        <taxon>Cypriniformes</taxon>
        <taxon>Leuciscidae</taxon>
        <taxon>Phoxininae</taxon>
        <taxon>Phoxinus</taxon>
    </lineage>
</organism>
<accession>A0AAN9CFW6</accession>
<protein>
    <submittedName>
        <fullName evidence="1">Uncharacterized protein</fullName>
    </submittedName>
</protein>
<sequence>MTESTFKCHACLSDHSWGNADSGRNGPIPTRNYEFKELLGGPLTWRFLKSHQWDLDGVAVSDVNQPVFHCGNELLLIKFSMTLHSNPRLVISNGKYLHIHSEL</sequence>
<proteinExistence type="predicted"/>
<comment type="caution">
    <text evidence="1">The sequence shown here is derived from an EMBL/GenBank/DDBJ whole genome shotgun (WGS) entry which is preliminary data.</text>
</comment>